<protein>
    <submittedName>
        <fullName evidence="3">Sulfite exporter TauE/SafE family protein</fullName>
    </submittedName>
</protein>
<dbReference type="InterPro" id="IPR036163">
    <property type="entry name" value="HMA_dom_sf"/>
</dbReference>
<dbReference type="SUPFAM" id="SSF49503">
    <property type="entry name" value="Cupredoxins"/>
    <property type="match status" value="1"/>
</dbReference>
<dbReference type="InterPro" id="IPR006121">
    <property type="entry name" value="HMA_dom"/>
</dbReference>
<keyword evidence="1" id="KW-0812">Transmembrane</keyword>
<feature type="domain" description="HMA" evidence="2">
    <location>
        <begin position="7"/>
        <end position="74"/>
    </location>
</feature>
<feature type="transmembrane region" description="Helical" evidence="1">
    <location>
        <begin position="304"/>
        <end position="327"/>
    </location>
</feature>
<reference evidence="3" key="1">
    <citation type="submission" date="2020-04" db="EMBL/GenBank/DDBJ databases">
        <authorList>
            <person name="Zhang T."/>
        </authorList>
    </citation>
    <scope>NUCLEOTIDE SEQUENCE</scope>
    <source>
        <strain evidence="3">HKST-UBA02</strain>
    </source>
</reference>
<feature type="transmembrane region" description="Helical" evidence="1">
    <location>
        <begin position="334"/>
        <end position="351"/>
    </location>
</feature>
<dbReference type="GO" id="GO:0046872">
    <property type="term" value="F:metal ion binding"/>
    <property type="evidence" value="ECO:0007669"/>
    <property type="project" value="InterPro"/>
</dbReference>
<feature type="transmembrane region" description="Helical" evidence="1">
    <location>
        <begin position="141"/>
        <end position="165"/>
    </location>
</feature>
<sequence>MSKKKDKQSILYVDGMHCAACEVLIEKAVKKSPGIIDAKASTARGEVVITHDSKQSLDISTINESVQVNGYSISTSKLDASSDLSFITFSNNQLLFHQDKFNKLLPALLIAGVLIFGFYWLSESGIAAQVMVSETASWTVFLLFGLVAGASTCAALVGGVLLSLSKTWNDRFKTANNKFSALLPHGMFYVGRLAAFAVVGGLLAYLGTSIQSTVNTISPFIALFVGGVMALLGLQMLNVKWAQRYKIVLPKQLSLVPANSDRSNELYGPMLTGVGSILLPCGMTITAFLMVINSNSFTTGALNMVAFGLGTALSLSLVSIATVGFAFKEKYATRFYQVAGLLVVFFGFYTINAQLNVFGLPSANDIAGAFTSQPSENSQAVLSNQSVQVMSMEASAYGYSPASFTVQSGVPVRWEINNTGASGCTNAIIARGLFDGQVNLKAGMNVVEFTPQKKGNYKFSCWMGMVGGSIIVT</sequence>
<reference evidence="3" key="2">
    <citation type="journal article" date="2021" name="Microbiome">
        <title>Successional dynamics and alternative stable states in a saline activated sludge microbial community over 9 years.</title>
        <authorList>
            <person name="Wang Y."/>
            <person name="Ye J."/>
            <person name="Ju F."/>
            <person name="Liu L."/>
            <person name="Boyd J.A."/>
            <person name="Deng Y."/>
            <person name="Parks D.H."/>
            <person name="Jiang X."/>
            <person name="Yin X."/>
            <person name="Woodcroft B.J."/>
            <person name="Tyson G.W."/>
            <person name="Hugenholtz P."/>
            <person name="Polz M.F."/>
            <person name="Zhang T."/>
        </authorList>
    </citation>
    <scope>NUCLEOTIDE SEQUENCE</scope>
    <source>
        <strain evidence="3">HKST-UBA02</strain>
    </source>
</reference>
<evidence type="ECO:0000313" key="4">
    <source>
        <dbReference type="Proteomes" id="UP000699691"/>
    </source>
</evidence>
<feature type="transmembrane region" description="Helical" evidence="1">
    <location>
        <begin position="186"/>
        <end position="205"/>
    </location>
</feature>
<dbReference type="InterPro" id="IPR039447">
    <property type="entry name" value="UreH-like_TM_dom"/>
</dbReference>
<dbReference type="CDD" id="cd00371">
    <property type="entry name" value="HMA"/>
    <property type="match status" value="1"/>
</dbReference>
<evidence type="ECO:0000313" key="3">
    <source>
        <dbReference type="EMBL" id="MCA9397553.1"/>
    </source>
</evidence>
<dbReference type="Pfam" id="PF00403">
    <property type="entry name" value="HMA"/>
    <property type="match status" value="1"/>
</dbReference>
<organism evidence="3 4">
    <name type="scientific">candidate division WWE3 bacterium</name>
    <dbReference type="NCBI Taxonomy" id="2053526"/>
    <lineage>
        <taxon>Bacteria</taxon>
        <taxon>Katanobacteria</taxon>
    </lineage>
</organism>
<dbReference type="PANTHER" id="PTHR42208:SF1">
    <property type="entry name" value="HEAVY METAL TRANSPORTER"/>
    <property type="match status" value="1"/>
</dbReference>
<name>A0A955LVK7_UNCKA</name>
<feature type="transmembrane region" description="Helical" evidence="1">
    <location>
        <begin position="270"/>
        <end position="292"/>
    </location>
</feature>
<feature type="transmembrane region" description="Helical" evidence="1">
    <location>
        <begin position="217"/>
        <end position="237"/>
    </location>
</feature>
<dbReference type="Gene3D" id="3.30.70.100">
    <property type="match status" value="1"/>
</dbReference>
<evidence type="ECO:0000256" key="1">
    <source>
        <dbReference type="SAM" id="Phobius"/>
    </source>
</evidence>
<dbReference type="EMBL" id="JAGQKY010000063">
    <property type="protein sequence ID" value="MCA9397553.1"/>
    <property type="molecule type" value="Genomic_DNA"/>
</dbReference>
<dbReference type="Proteomes" id="UP000699691">
    <property type="component" value="Unassembled WGS sequence"/>
</dbReference>
<accession>A0A955LVK7</accession>
<dbReference type="Pfam" id="PF13473">
    <property type="entry name" value="Cupredoxin_1"/>
    <property type="match status" value="1"/>
</dbReference>
<dbReference type="AlphaFoldDB" id="A0A955LVK7"/>
<dbReference type="Gene3D" id="2.60.40.420">
    <property type="entry name" value="Cupredoxins - blue copper proteins"/>
    <property type="match status" value="1"/>
</dbReference>
<dbReference type="PROSITE" id="PS50846">
    <property type="entry name" value="HMA_2"/>
    <property type="match status" value="1"/>
</dbReference>
<dbReference type="InterPro" id="IPR008972">
    <property type="entry name" value="Cupredoxin"/>
</dbReference>
<evidence type="ECO:0000259" key="2">
    <source>
        <dbReference type="PROSITE" id="PS50846"/>
    </source>
</evidence>
<dbReference type="SUPFAM" id="SSF55008">
    <property type="entry name" value="HMA, heavy metal-associated domain"/>
    <property type="match status" value="1"/>
</dbReference>
<gene>
    <name evidence="3" type="ORF">KC573_01885</name>
</gene>
<dbReference type="PANTHER" id="PTHR42208">
    <property type="entry name" value="HEAVY METAL TRANSPORTER-RELATED"/>
    <property type="match status" value="1"/>
</dbReference>
<comment type="caution">
    <text evidence="3">The sequence shown here is derived from an EMBL/GenBank/DDBJ whole genome shotgun (WGS) entry which is preliminary data.</text>
</comment>
<keyword evidence="1" id="KW-1133">Transmembrane helix</keyword>
<keyword evidence="1" id="KW-0472">Membrane</keyword>
<feature type="transmembrane region" description="Helical" evidence="1">
    <location>
        <begin position="104"/>
        <end position="121"/>
    </location>
</feature>
<proteinExistence type="predicted"/>
<dbReference type="InterPro" id="IPR028096">
    <property type="entry name" value="EfeO_Cupredoxin"/>
</dbReference>
<dbReference type="Pfam" id="PF13386">
    <property type="entry name" value="DsbD_2"/>
    <property type="match status" value="1"/>
</dbReference>